<dbReference type="EMBL" id="FLQS01000066">
    <property type="protein sequence ID" value="SBS79071.1"/>
    <property type="molecule type" value="Genomic_DNA"/>
</dbReference>
<proteinExistence type="predicted"/>
<dbReference type="Pfam" id="PF10756">
    <property type="entry name" value="bPH_6"/>
    <property type="match status" value="1"/>
</dbReference>
<keyword evidence="1" id="KW-0472">Membrane</keyword>
<dbReference type="InterPro" id="IPR019692">
    <property type="entry name" value="CFP-6_PH"/>
</dbReference>
<evidence type="ECO:0000313" key="3">
    <source>
        <dbReference type="EMBL" id="SBS79071.1"/>
    </source>
</evidence>
<protein>
    <submittedName>
        <fullName evidence="3">Low molecular weight protein antigen 6</fullName>
    </submittedName>
</protein>
<gene>
    <name evidence="3" type="primary">cfp</name>
    <name evidence="3" type="ORF">MHPYR_690016</name>
</gene>
<reference evidence="3" key="1">
    <citation type="submission" date="2016-03" db="EMBL/GenBank/DDBJ databases">
        <authorList>
            <person name="Ploux O."/>
        </authorList>
    </citation>
    <scope>NUCLEOTIDE SEQUENCE</scope>
    <source>
        <strain evidence="3">UC10</strain>
    </source>
</reference>
<keyword evidence="1" id="KW-1133">Transmembrane helix</keyword>
<name>A0A1Y5PSC0_9MYCO</name>
<keyword evidence="1" id="KW-0812">Transmembrane</keyword>
<evidence type="ECO:0000256" key="1">
    <source>
        <dbReference type="SAM" id="Phobius"/>
    </source>
</evidence>
<feature type="domain" description="Low molecular weight protein antigen 6 PH" evidence="2">
    <location>
        <begin position="61"/>
        <end position="131"/>
    </location>
</feature>
<organism evidence="3">
    <name type="scientific">uncultured Mycobacterium sp</name>
    <dbReference type="NCBI Taxonomy" id="171292"/>
    <lineage>
        <taxon>Bacteria</taxon>
        <taxon>Bacillati</taxon>
        <taxon>Actinomycetota</taxon>
        <taxon>Actinomycetes</taxon>
        <taxon>Mycobacteriales</taxon>
        <taxon>Mycobacteriaceae</taxon>
        <taxon>Mycobacterium</taxon>
        <taxon>environmental samples</taxon>
    </lineage>
</organism>
<accession>A0A1Y5PSC0</accession>
<dbReference type="AlphaFoldDB" id="A0A1Y5PSC0"/>
<feature type="transmembrane region" description="Helical" evidence="1">
    <location>
        <begin position="29"/>
        <end position="60"/>
    </location>
</feature>
<evidence type="ECO:0000259" key="2">
    <source>
        <dbReference type="Pfam" id="PF10756"/>
    </source>
</evidence>
<sequence>MPSRRTPDASTAKPVVIRISPMAHFASGFLALGLLVMITIFPAWGAVFMVLPVLASVAIVRLRTVADRDTVTARTLLRSRTVSWDEVDGLRFDRSSWARAHLRDSSDMLLPAVTFALLPLLAEASGGRVPNPYD</sequence>